<organism evidence="3 4">
    <name type="scientific">Dorea formicigenerans</name>
    <dbReference type="NCBI Taxonomy" id="39486"/>
    <lineage>
        <taxon>Bacteria</taxon>
        <taxon>Bacillati</taxon>
        <taxon>Bacillota</taxon>
        <taxon>Clostridia</taxon>
        <taxon>Lachnospirales</taxon>
        <taxon>Lachnospiraceae</taxon>
        <taxon>Dorea</taxon>
    </lineage>
</organism>
<dbReference type="RefSeq" id="WP_144124670.1">
    <property type="nucleotide sequence ID" value="NZ_CABHNI010000032.1"/>
</dbReference>
<protein>
    <recommendedName>
        <fullName evidence="5">LPXTG cell wall anchor domain-containing protein</fullName>
    </recommendedName>
</protein>
<evidence type="ECO:0000313" key="4">
    <source>
        <dbReference type="Proteomes" id="UP000358366"/>
    </source>
</evidence>
<evidence type="ECO:0000256" key="1">
    <source>
        <dbReference type="SAM" id="Phobius"/>
    </source>
</evidence>
<feature type="transmembrane region" description="Helical" evidence="1">
    <location>
        <begin position="235"/>
        <end position="254"/>
    </location>
</feature>
<keyword evidence="1" id="KW-0472">Membrane</keyword>
<feature type="signal peptide" evidence="2">
    <location>
        <begin position="1"/>
        <end position="27"/>
    </location>
</feature>
<evidence type="ECO:0000313" key="3">
    <source>
        <dbReference type="EMBL" id="VUX11125.1"/>
    </source>
</evidence>
<evidence type="ECO:0008006" key="5">
    <source>
        <dbReference type="Google" id="ProtNLM"/>
    </source>
</evidence>
<proteinExistence type="predicted"/>
<feature type="chain" id="PRO_5021866282" description="LPXTG cell wall anchor domain-containing protein" evidence="2">
    <location>
        <begin position="28"/>
        <end position="262"/>
    </location>
</feature>
<accession>A0A564TV85</accession>
<keyword evidence="2" id="KW-0732">Signal</keyword>
<reference evidence="3 4" key="1">
    <citation type="submission" date="2019-07" db="EMBL/GenBank/DDBJ databases">
        <authorList>
            <person name="Hibberd C M."/>
            <person name="Gehrig L. J."/>
            <person name="Chang H.-W."/>
            <person name="Venkatesh S."/>
        </authorList>
    </citation>
    <scope>NUCLEOTIDE SEQUENCE [LARGE SCALE GENOMIC DNA]</scope>
    <source>
        <strain evidence="3">Dorea_formicigenerans_SSTS_Bg7063</strain>
    </source>
</reference>
<keyword evidence="1" id="KW-1133">Transmembrane helix</keyword>
<dbReference type="AlphaFoldDB" id="A0A564TV85"/>
<name>A0A564TV85_9FIRM</name>
<dbReference type="Proteomes" id="UP000358366">
    <property type="component" value="Unassembled WGS sequence"/>
</dbReference>
<keyword evidence="1" id="KW-0812">Transmembrane</keyword>
<dbReference type="EMBL" id="CABHNI010000032">
    <property type="protein sequence ID" value="VUX11125.1"/>
    <property type="molecule type" value="Genomic_DNA"/>
</dbReference>
<sequence>MYSKRKMCCLIATCSLLVCMFRAEIFAKGNEQQELPEIIRWEEGRGFDEQGEQIVGSWAYDTVNVEGKYVLFDDMGNVSAKTDQWKERETYAENFTDTEQATATLALRTEYFPKFTGTVYITIQKENGESRQYELSPDNLYEQNVAVNNGVYKVKAVEAVDEQYIYKTEYAKGVLEMEQNQLLLLKINVIKEKTGTVAEAEKRETKMVEKAGTRNIADRENKIEILLKEGSTREKYVLCGCILLAAVLGIGLLFRKKRNQYD</sequence>
<evidence type="ECO:0000256" key="2">
    <source>
        <dbReference type="SAM" id="SignalP"/>
    </source>
</evidence>
<gene>
    <name evidence="3" type="ORF">DFSSTS7063_01856</name>
</gene>